<reference evidence="2" key="1">
    <citation type="journal article" date="2019" name="Int. J. Syst. Evol. Microbiol.">
        <title>The Global Catalogue of Microorganisms (GCM) 10K type strain sequencing project: providing services to taxonomists for standard genome sequencing and annotation.</title>
        <authorList>
            <consortium name="The Broad Institute Genomics Platform"/>
            <consortium name="The Broad Institute Genome Sequencing Center for Infectious Disease"/>
            <person name="Wu L."/>
            <person name="Ma J."/>
        </authorList>
    </citation>
    <scope>NUCLEOTIDE SEQUENCE [LARGE SCALE GENOMIC DNA]</scope>
    <source>
        <strain evidence="2">CGMCC 1.14993</strain>
    </source>
</reference>
<accession>A0A8J3AP65</accession>
<dbReference type="RefSeq" id="WP_088000866.1">
    <property type="nucleotide sequence ID" value="NZ_BMHB01000002.1"/>
</dbReference>
<sequence>MFFKDKNTEVESEEEYPPNIFEFLPPIGTILGKATEDEIEKSIKLEAKHYSFMRLMEMNVTINSYKELLDDFYEFEYKSVNFWANIAKRIDVPTEWIIRIDQANGDIYSMQEFPFEQIEEE</sequence>
<keyword evidence="2" id="KW-1185">Reference proteome</keyword>
<gene>
    <name evidence="1" type="ORF">GCM10007380_32120</name>
</gene>
<protein>
    <submittedName>
        <fullName evidence="1">Uncharacterized protein</fullName>
    </submittedName>
</protein>
<evidence type="ECO:0000313" key="1">
    <source>
        <dbReference type="EMBL" id="GGI16269.1"/>
    </source>
</evidence>
<dbReference type="EMBL" id="BMHB01000002">
    <property type="protein sequence ID" value="GGI16269.1"/>
    <property type="molecule type" value="Genomic_DNA"/>
</dbReference>
<dbReference type="OrthoDB" id="2353561at2"/>
<dbReference type="AlphaFoldDB" id="A0A8J3AP65"/>
<organism evidence="1 2">
    <name type="scientific">Gottfriedia solisilvae</name>
    <dbReference type="NCBI Taxonomy" id="1516104"/>
    <lineage>
        <taxon>Bacteria</taxon>
        <taxon>Bacillati</taxon>
        <taxon>Bacillota</taxon>
        <taxon>Bacilli</taxon>
        <taxon>Bacillales</taxon>
        <taxon>Bacillaceae</taxon>
        <taxon>Gottfriedia</taxon>
    </lineage>
</organism>
<dbReference type="Proteomes" id="UP000626244">
    <property type="component" value="Unassembled WGS sequence"/>
</dbReference>
<name>A0A8J3AP65_9BACI</name>
<comment type="caution">
    <text evidence="1">The sequence shown here is derived from an EMBL/GenBank/DDBJ whole genome shotgun (WGS) entry which is preliminary data.</text>
</comment>
<proteinExistence type="predicted"/>
<evidence type="ECO:0000313" key="2">
    <source>
        <dbReference type="Proteomes" id="UP000626244"/>
    </source>
</evidence>